<proteinExistence type="inferred from homology"/>
<keyword evidence="10" id="KW-1185">Reference proteome</keyword>
<keyword evidence="5 7" id="KW-1133">Transmembrane helix</keyword>
<accession>A0A5B9MDN8</accession>
<feature type="domain" description="Type II secretion system protein GspF" evidence="8">
    <location>
        <begin position="210"/>
        <end position="327"/>
    </location>
</feature>
<keyword evidence="6 7" id="KW-0472">Membrane</keyword>
<protein>
    <submittedName>
        <fullName evidence="9">Type II secretion system protein F</fullName>
    </submittedName>
</protein>
<evidence type="ECO:0000256" key="2">
    <source>
        <dbReference type="ARBA" id="ARBA00005745"/>
    </source>
</evidence>
<dbReference type="PANTHER" id="PTHR30012">
    <property type="entry name" value="GENERAL SECRETION PATHWAY PROTEIN"/>
    <property type="match status" value="1"/>
</dbReference>
<dbReference type="PANTHER" id="PTHR30012:SF0">
    <property type="entry name" value="TYPE II SECRETION SYSTEM PROTEIN F-RELATED"/>
    <property type="match status" value="1"/>
</dbReference>
<dbReference type="GO" id="GO:0005886">
    <property type="term" value="C:plasma membrane"/>
    <property type="evidence" value="ECO:0007669"/>
    <property type="project" value="UniProtKB-SubCell"/>
</dbReference>
<evidence type="ECO:0000256" key="4">
    <source>
        <dbReference type="ARBA" id="ARBA00022692"/>
    </source>
</evidence>
<feature type="transmembrane region" description="Helical" evidence="7">
    <location>
        <begin position="306"/>
        <end position="330"/>
    </location>
</feature>
<dbReference type="Proteomes" id="UP000321353">
    <property type="component" value="Chromosome"/>
</dbReference>
<dbReference type="AlphaFoldDB" id="A0A5B9MDN8"/>
<dbReference type="KEGG" id="smam:Mal15_32590"/>
<dbReference type="InterPro" id="IPR018076">
    <property type="entry name" value="T2SS_GspF_dom"/>
</dbReference>
<dbReference type="RefSeq" id="WP_147868638.1">
    <property type="nucleotide sequence ID" value="NZ_CP036264.1"/>
</dbReference>
<dbReference type="InterPro" id="IPR003004">
    <property type="entry name" value="GspF/PilC"/>
</dbReference>
<evidence type="ECO:0000256" key="1">
    <source>
        <dbReference type="ARBA" id="ARBA00004651"/>
    </source>
</evidence>
<organism evidence="9 10">
    <name type="scientific">Stieleria maiorica</name>
    <dbReference type="NCBI Taxonomy" id="2795974"/>
    <lineage>
        <taxon>Bacteria</taxon>
        <taxon>Pseudomonadati</taxon>
        <taxon>Planctomycetota</taxon>
        <taxon>Planctomycetia</taxon>
        <taxon>Pirellulales</taxon>
        <taxon>Pirellulaceae</taxon>
        <taxon>Stieleria</taxon>
    </lineage>
</organism>
<comment type="subcellular location">
    <subcellularLocation>
        <location evidence="1">Cell membrane</location>
        <topology evidence="1">Multi-pass membrane protein</topology>
    </subcellularLocation>
</comment>
<evidence type="ECO:0000256" key="5">
    <source>
        <dbReference type="ARBA" id="ARBA00022989"/>
    </source>
</evidence>
<reference evidence="9 10" key="1">
    <citation type="submission" date="2019-02" db="EMBL/GenBank/DDBJ databases">
        <title>Planctomycetal bacteria perform biofilm scaping via a novel small molecule.</title>
        <authorList>
            <person name="Jeske O."/>
            <person name="Boedeker C."/>
            <person name="Wiegand S."/>
            <person name="Breitling P."/>
            <person name="Kallscheuer N."/>
            <person name="Jogler M."/>
            <person name="Rohde M."/>
            <person name="Petersen J."/>
            <person name="Medema M.H."/>
            <person name="Surup F."/>
            <person name="Jogler C."/>
        </authorList>
    </citation>
    <scope>NUCLEOTIDE SEQUENCE [LARGE SCALE GENOMIC DNA]</scope>
    <source>
        <strain evidence="9 10">Mal15</strain>
    </source>
</reference>
<evidence type="ECO:0000313" key="9">
    <source>
        <dbReference type="EMBL" id="QEF99198.1"/>
    </source>
</evidence>
<dbReference type="InterPro" id="IPR042094">
    <property type="entry name" value="T2SS_GspF_sf"/>
</dbReference>
<name>A0A5B9MDN8_9BACT</name>
<feature type="transmembrane region" description="Helical" evidence="7">
    <location>
        <begin position="108"/>
        <end position="133"/>
    </location>
</feature>
<evidence type="ECO:0000259" key="8">
    <source>
        <dbReference type="Pfam" id="PF00482"/>
    </source>
</evidence>
<keyword evidence="3" id="KW-1003">Cell membrane</keyword>
<evidence type="ECO:0000313" key="10">
    <source>
        <dbReference type="Proteomes" id="UP000321353"/>
    </source>
</evidence>
<evidence type="ECO:0000256" key="7">
    <source>
        <dbReference type="SAM" id="Phobius"/>
    </source>
</evidence>
<dbReference type="Pfam" id="PF00482">
    <property type="entry name" value="T2SSF"/>
    <property type="match status" value="2"/>
</dbReference>
<dbReference type="EMBL" id="CP036264">
    <property type="protein sequence ID" value="QEF99198.1"/>
    <property type="molecule type" value="Genomic_DNA"/>
</dbReference>
<evidence type="ECO:0000256" key="6">
    <source>
        <dbReference type="ARBA" id="ARBA00023136"/>
    </source>
</evidence>
<dbReference type="Gene3D" id="1.20.81.30">
    <property type="entry name" value="Type II secretion system (T2SS), domain F"/>
    <property type="match status" value="2"/>
</dbReference>
<feature type="transmembrane region" description="Helical" evidence="7">
    <location>
        <begin position="153"/>
        <end position="179"/>
    </location>
</feature>
<evidence type="ECO:0000256" key="3">
    <source>
        <dbReference type="ARBA" id="ARBA00022475"/>
    </source>
</evidence>
<feature type="domain" description="Type II secretion system protein GspF" evidence="8">
    <location>
        <begin position="15"/>
        <end position="131"/>
    </location>
</feature>
<comment type="similarity">
    <text evidence="2">Belongs to the GSP F family.</text>
</comment>
<keyword evidence="4 7" id="KW-0812">Transmembrane</keyword>
<gene>
    <name evidence="9" type="primary">gspF_1</name>
    <name evidence="9" type="ORF">Mal15_32590</name>
</gene>
<sequence>MLAPRIKHQTLSTLCERVGISFEVGLDPHRVFDREAENHGNRYGKRMRSVADHVRQGGSLADAVKAQGNYFPDHFAQMIEAGERTGRLDRVLDRLSGYYQQMAEFRKVFFSSILWPVIQLVIAVIVIGLMIYLPSVMVPTDSDAQTDLLGFGLVGVSGLIQYGMIVGSVCLVGAVIAALANRGHLTFLLDWFARIPRLGRLVRVFAEARFVQTLSLAIDSGIDAWSAVDMAFQSAGTPQFRSKAESAKTAILQGRDMHSVLSDTGLFQKETLEVVELGEASGRLSETLDKHFRQLKSQVKSSMATITYFSSALIWAIIAAVLILIIFRVFSLYINNLGDAATRAIENREF</sequence>